<proteinExistence type="predicted"/>
<keyword evidence="2" id="KW-0732">Signal</keyword>
<dbReference type="Proteomes" id="UP000325313">
    <property type="component" value="Unassembled WGS sequence"/>
</dbReference>
<feature type="region of interest" description="Disordered" evidence="1">
    <location>
        <begin position="26"/>
        <end position="76"/>
    </location>
</feature>
<name>A0A5B0Q1B0_PUCGR</name>
<organism evidence="3 4">
    <name type="scientific">Puccinia graminis f. sp. tritici</name>
    <dbReference type="NCBI Taxonomy" id="56615"/>
    <lineage>
        <taxon>Eukaryota</taxon>
        <taxon>Fungi</taxon>
        <taxon>Dikarya</taxon>
        <taxon>Basidiomycota</taxon>
        <taxon>Pucciniomycotina</taxon>
        <taxon>Pucciniomycetes</taxon>
        <taxon>Pucciniales</taxon>
        <taxon>Pucciniaceae</taxon>
        <taxon>Puccinia</taxon>
    </lineage>
</organism>
<evidence type="ECO:0000256" key="1">
    <source>
        <dbReference type="SAM" id="MobiDB-lite"/>
    </source>
</evidence>
<comment type="caution">
    <text evidence="3">The sequence shown here is derived from an EMBL/GenBank/DDBJ whole genome shotgun (WGS) entry which is preliminary data.</text>
</comment>
<evidence type="ECO:0000313" key="3">
    <source>
        <dbReference type="EMBL" id="KAA1106936.1"/>
    </source>
</evidence>
<protein>
    <submittedName>
        <fullName evidence="3">Uncharacterized protein</fullName>
    </submittedName>
</protein>
<feature type="compositionally biased region" description="Acidic residues" evidence="1">
    <location>
        <begin position="33"/>
        <end position="44"/>
    </location>
</feature>
<gene>
    <name evidence="3" type="ORF">PGTUg99_011668</name>
</gene>
<feature type="signal peptide" evidence="2">
    <location>
        <begin position="1"/>
        <end position="25"/>
    </location>
</feature>
<feature type="chain" id="PRO_5023109340" evidence="2">
    <location>
        <begin position="26"/>
        <end position="91"/>
    </location>
</feature>
<evidence type="ECO:0000313" key="4">
    <source>
        <dbReference type="Proteomes" id="UP000325313"/>
    </source>
</evidence>
<dbReference type="EMBL" id="VDEP01000308">
    <property type="protein sequence ID" value="KAA1106936.1"/>
    <property type="molecule type" value="Genomic_DNA"/>
</dbReference>
<accession>A0A5B0Q1B0</accession>
<reference evidence="3 4" key="1">
    <citation type="submission" date="2019-05" db="EMBL/GenBank/DDBJ databases">
        <title>Emergence of the Ug99 lineage of the wheat stem rust pathogen through somatic hybridization.</title>
        <authorList>
            <person name="Li F."/>
            <person name="Upadhyaya N.M."/>
            <person name="Sperschneider J."/>
            <person name="Matny O."/>
            <person name="Nguyen-Phuc H."/>
            <person name="Mago R."/>
            <person name="Raley C."/>
            <person name="Miller M.E."/>
            <person name="Silverstein K.A.T."/>
            <person name="Henningsen E."/>
            <person name="Hirsch C.D."/>
            <person name="Visser B."/>
            <person name="Pretorius Z.A."/>
            <person name="Steffenson B.J."/>
            <person name="Schwessinger B."/>
            <person name="Dodds P.N."/>
            <person name="Figueroa M."/>
        </authorList>
    </citation>
    <scope>NUCLEOTIDE SEQUENCE [LARGE SCALE GENOMIC DNA]</scope>
    <source>
        <strain evidence="3 4">Ug99</strain>
    </source>
</reference>
<evidence type="ECO:0000256" key="2">
    <source>
        <dbReference type="SAM" id="SignalP"/>
    </source>
</evidence>
<dbReference type="AlphaFoldDB" id="A0A5B0Q1B0"/>
<sequence>MKSFYYTFTVLFFLIATLHVNQVFSSPAPRESEPDEVTQPEEDREPQPHSEPRTEDLYPPLGPTGPRDEDLYTPPSVDHEIQPGCCRFHFC</sequence>
<feature type="compositionally biased region" description="Basic and acidic residues" evidence="1">
    <location>
        <begin position="45"/>
        <end position="56"/>
    </location>
</feature>